<protein>
    <recommendedName>
        <fullName evidence="3">UDP-N-acetylglucosamine diphosphorylase</fullName>
    </recommendedName>
</protein>
<comment type="caution">
    <text evidence="1">The sequence shown here is derived from an EMBL/GenBank/DDBJ whole genome shotgun (WGS) entry which is preliminary data.</text>
</comment>
<dbReference type="Proteomes" id="UP000003457">
    <property type="component" value="Unassembled WGS sequence"/>
</dbReference>
<dbReference type="Pfam" id="PF16154">
    <property type="entry name" value="DUF4862"/>
    <property type="match status" value="1"/>
</dbReference>
<evidence type="ECO:0000313" key="2">
    <source>
        <dbReference type="Proteomes" id="UP000003457"/>
    </source>
</evidence>
<reference evidence="1 2" key="1">
    <citation type="submission" date="2010-10" db="EMBL/GenBank/DDBJ databases">
        <authorList>
            <person name="Durkin A.S."/>
            <person name="Madupu R."/>
            <person name="Torralba M."/>
            <person name="Gillis M."/>
            <person name="Methe B."/>
            <person name="Sutton G."/>
            <person name="Nelson K.E."/>
        </authorList>
    </citation>
    <scope>NUCLEOTIDE SEQUENCE [LARGE SCALE GENOMIC DNA]</scope>
    <source>
        <strain evidence="1 2">JCVIHMP022</strain>
    </source>
</reference>
<sequence>MNSGVAPHRIQGGIMAESVFIVGAYASLPRSREDQCDYYRLLGRQRWINGAEIPFPGDLADVESRRWLAKVLPTHWHANTITAIPGTMQHVWKDPNFGLASPDVDGRMAALMMMGDLHTAFEDFTQRRGSADVAYVEIHTAPTRLSDASAMAMSLEAMADWDWHGAKLVIEHCDRYVEGQKPEKGFLPIESEIELARDTGIGIIINWGRSVVESRVARTAEDHVRAAREAGVLKGLMFSGAGPDETQYGYAWIDGHLPMAPDEPTSLMDVERIRACVCAADDAVDYIGAKVVVPEDATLTERLEFLSHIHDAVVL</sequence>
<proteinExistence type="predicted"/>
<evidence type="ECO:0000313" key="1">
    <source>
        <dbReference type="EMBL" id="EFO77931.1"/>
    </source>
</evidence>
<name>A0AB72Z1B0_9BIFI</name>
<dbReference type="AlphaFoldDB" id="A0AB72Z1B0"/>
<organism evidence="1 2">
    <name type="scientific">Bifidobacterium dentium JCVIHMP022</name>
    <dbReference type="NCBI Taxonomy" id="553191"/>
    <lineage>
        <taxon>Bacteria</taxon>
        <taxon>Bacillati</taxon>
        <taxon>Actinomycetota</taxon>
        <taxon>Actinomycetes</taxon>
        <taxon>Bifidobacteriales</taxon>
        <taxon>Bifidobacteriaceae</taxon>
        <taxon>Bifidobacterium</taxon>
    </lineage>
</organism>
<accession>A0AB72Z1B0</accession>
<dbReference type="EMBL" id="AEHJ01000016">
    <property type="protein sequence ID" value="EFO77931.1"/>
    <property type="molecule type" value="Genomic_DNA"/>
</dbReference>
<gene>
    <name evidence="1" type="ORF">HMPREF9003_1885</name>
</gene>
<evidence type="ECO:0008006" key="3">
    <source>
        <dbReference type="Google" id="ProtNLM"/>
    </source>
</evidence>
<dbReference type="InterPro" id="IPR032344">
    <property type="entry name" value="DUF4862"/>
</dbReference>